<dbReference type="InterPro" id="IPR033130">
    <property type="entry name" value="RNase_T2_His_AS_2"/>
</dbReference>
<evidence type="ECO:0000256" key="3">
    <source>
        <dbReference type="ARBA" id="ARBA00004613"/>
    </source>
</evidence>
<dbReference type="PANTHER" id="PTHR11240">
    <property type="entry name" value="RIBONUCLEASE T2"/>
    <property type="match status" value="1"/>
</dbReference>
<dbReference type="CDD" id="cd01061">
    <property type="entry name" value="RNase_T2_euk"/>
    <property type="match status" value="1"/>
</dbReference>
<dbReference type="EMBL" id="OV121135">
    <property type="protein sequence ID" value="CAH0555667.1"/>
    <property type="molecule type" value="Genomic_DNA"/>
</dbReference>
<name>A0A9P0FJ45_BRAAE</name>
<evidence type="ECO:0000256" key="4">
    <source>
        <dbReference type="ARBA" id="ARBA00007469"/>
    </source>
</evidence>
<dbReference type="GO" id="GO:0005764">
    <property type="term" value="C:lysosome"/>
    <property type="evidence" value="ECO:0007669"/>
    <property type="project" value="UniProtKB-SubCell"/>
</dbReference>
<feature type="chain" id="PRO_5040210699" evidence="18">
    <location>
        <begin position="33"/>
        <end position="317"/>
    </location>
</feature>
<dbReference type="FunFam" id="3.90.730.10:FF:000001">
    <property type="entry name" value="Ribonuclease T2"/>
    <property type="match status" value="1"/>
</dbReference>
<dbReference type="AlphaFoldDB" id="A0A9P0FJ45"/>
<evidence type="ECO:0000256" key="10">
    <source>
        <dbReference type="ARBA" id="ARBA00023157"/>
    </source>
</evidence>
<evidence type="ECO:0000313" key="20">
    <source>
        <dbReference type="Proteomes" id="UP001154078"/>
    </source>
</evidence>
<sequence>MSKKFLMKNYNKMERSQYFCIVILVLLQTSFCQEFNNDNELESNDFDWDYLVYSQRWPITGCAEWEEKNKANTCNLPSNNSIWTVHGLWPNKIGKEGPFNCPSAIHFDPTQLEPIMDELKARWVNIEANTNANSFWKHEWDKHGTCASQIPQLNSIVNYFSQGLELNLNYDIPSILSQGGIVPKETGYNVHDINKAIMSTLNKRPVIECEVDRRTKEVLLNEIRICFNKSLELVDCMPQHPIHFNDSGDMLTNCKLDKPVMYYSELPSYYADFYNDFTFYEEYDKKLKIHQLQRHYKFREDLLDLYKFVKLLIWLSI</sequence>
<keyword evidence="9" id="KW-0256">Endoplasmic reticulum</keyword>
<evidence type="ECO:0000256" key="13">
    <source>
        <dbReference type="ARBA" id="ARBA00023239"/>
    </source>
</evidence>
<keyword evidence="13" id="KW-0456">Lyase</keyword>
<evidence type="ECO:0000256" key="8">
    <source>
        <dbReference type="ARBA" id="ARBA00022801"/>
    </source>
</evidence>
<dbReference type="PROSITE" id="PS00530">
    <property type="entry name" value="RNASE_T2_1"/>
    <property type="match status" value="1"/>
</dbReference>
<keyword evidence="20" id="KW-1185">Reference proteome</keyword>
<keyword evidence="12" id="KW-0458">Lysosome</keyword>
<evidence type="ECO:0000313" key="19">
    <source>
        <dbReference type="EMBL" id="CAH0555667.1"/>
    </source>
</evidence>
<comment type="subcellular location">
    <subcellularLocation>
        <location evidence="1">Endoplasmic reticulum lumen</location>
    </subcellularLocation>
    <subcellularLocation>
        <location evidence="2">Lysosome</location>
    </subcellularLocation>
    <subcellularLocation>
        <location evidence="3">Secreted</location>
    </subcellularLocation>
</comment>
<dbReference type="Pfam" id="PF00445">
    <property type="entry name" value="Ribonuclease_T2"/>
    <property type="match status" value="1"/>
</dbReference>
<evidence type="ECO:0000256" key="11">
    <source>
        <dbReference type="ARBA" id="ARBA00023180"/>
    </source>
</evidence>
<dbReference type="GO" id="GO:0005788">
    <property type="term" value="C:endoplasmic reticulum lumen"/>
    <property type="evidence" value="ECO:0007669"/>
    <property type="project" value="UniProtKB-SubCell"/>
</dbReference>
<dbReference type="PROSITE" id="PS00531">
    <property type="entry name" value="RNASE_T2_2"/>
    <property type="match status" value="1"/>
</dbReference>
<dbReference type="Proteomes" id="UP001154078">
    <property type="component" value="Chromosome 4"/>
</dbReference>
<dbReference type="InterPro" id="IPR033697">
    <property type="entry name" value="Ribonuclease_T2_eukaryotic"/>
</dbReference>
<evidence type="ECO:0000256" key="1">
    <source>
        <dbReference type="ARBA" id="ARBA00004319"/>
    </source>
</evidence>
<keyword evidence="7" id="KW-0255">Endonuclease</keyword>
<accession>A0A9P0FJ45</accession>
<evidence type="ECO:0000256" key="14">
    <source>
        <dbReference type="ARBA" id="ARBA00051280"/>
    </source>
</evidence>
<evidence type="ECO:0000256" key="17">
    <source>
        <dbReference type="RuleBase" id="RU004328"/>
    </source>
</evidence>
<dbReference type="GO" id="GO:0003723">
    <property type="term" value="F:RNA binding"/>
    <property type="evidence" value="ECO:0007669"/>
    <property type="project" value="InterPro"/>
</dbReference>
<keyword evidence="10" id="KW-1015">Disulfide bond</keyword>
<organism evidence="19 20">
    <name type="scientific">Brassicogethes aeneus</name>
    <name type="common">Rape pollen beetle</name>
    <name type="synonym">Meligethes aeneus</name>
    <dbReference type="NCBI Taxonomy" id="1431903"/>
    <lineage>
        <taxon>Eukaryota</taxon>
        <taxon>Metazoa</taxon>
        <taxon>Ecdysozoa</taxon>
        <taxon>Arthropoda</taxon>
        <taxon>Hexapoda</taxon>
        <taxon>Insecta</taxon>
        <taxon>Pterygota</taxon>
        <taxon>Neoptera</taxon>
        <taxon>Endopterygota</taxon>
        <taxon>Coleoptera</taxon>
        <taxon>Polyphaga</taxon>
        <taxon>Cucujiformia</taxon>
        <taxon>Nitidulidae</taxon>
        <taxon>Meligethinae</taxon>
        <taxon>Brassicogethes</taxon>
    </lineage>
</organism>
<keyword evidence="5" id="KW-0964">Secreted</keyword>
<evidence type="ECO:0000256" key="6">
    <source>
        <dbReference type="ARBA" id="ARBA00022722"/>
    </source>
</evidence>
<gene>
    <name evidence="19" type="ORF">MELIAE_LOCUS6976</name>
</gene>
<keyword evidence="6" id="KW-0540">Nuclease</keyword>
<comment type="catalytic activity">
    <reaction evidence="14">
        <text>a guanylyl-uridine-RNA = a 3'-end 2',3'-cyclophospho-GMP-RNA + a 5'-end dephospho-uridine-RNA</text>
        <dbReference type="Rhea" id="RHEA:81323"/>
        <dbReference type="Rhea" id="RHEA-COMP:17356"/>
        <dbReference type="Rhea" id="RHEA-COMP:19658"/>
        <dbReference type="Rhea" id="RHEA-COMP:19659"/>
        <dbReference type="ChEBI" id="CHEBI:173224"/>
        <dbReference type="ChEBI" id="CHEBI:231849"/>
        <dbReference type="ChEBI" id="CHEBI:231850"/>
    </reaction>
</comment>
<feature type="signal peptide" evidence="18">
    <location>
        <begin position="1"/>
        <end position="32"/>
    </location>
</feature>
<dbReference type="Gene3D" id="3.90.730.10">
    <property type="entry name" value="Ribonuclease T2-like"/>
    <property type="match status" value="1"/>
</dbReference>
<keyword evidence="8" id="KW-0378">Hydrolase</keyword>
<dbReference type="SUPFAM" id="SSF55895">
    <property type="entry name" value="Ribonuclease Rh-like"/>
    <property type="match status" value="1"/>
</dbReference>
<comment type="similarity">
    <text evidence="4 17">Belongs to the RNase T2 family.</text>
</comment>
<feature type="active site" evidence="16">
    <location>
        <position position="143"/>
    </location>
</feature>
<feature type="active site" evidence="16">
    <location>
        <position position="139"/>
    </location>
</feature>
<evidence type="ECO:0000256" key="7">
    <source>
        <dbReference type="ARBA" id="ARBA00022759"/>
    </source>
</evidence>
<evidence type="ECO:0000256" key="5">
    <source>
        <dbReference type="ARBA" id="ARBA00022525"/>
    </source>
</evidence>
<feature type="active site" evidence="16">
    <location>
        <position position="86"/>
    </location>
</feature>
<dbReference type="InterPro" id="IPR001568">
    <property type="entry name" value="RNase_T2-like"/>
</dbReference>
<keyword evidence="11" id="KW-0325">Glycoprotein</keyword>
<evidence type="ECO:0000256" key="9">
    <source>
        <dbReference type="ARBA" id="ARBA00022824"/>
    </source>
</evidence>
<evidence type="ECO:0000256" key="18">
    <source>
        <dbReference type="SAM" id="SignalP"/>
    </source>
</evidence>
<dbReference type="GO" id="GO:0006401">
    <property type="term" value="P:RNA catabolic process"/>
    <property type="evidence" value="ECO:0007669"/>
    <property type="project" value="UniProtKB-ARBA"/>
</dbReference>
<comment type="catalytic activity">
    <reaction evidence="15">
        <text>an adenylyl-uridine-RNA = a 3'-end 2',3'-cyclophospho-AMP-RNA + a 5'-end dephospho-uridine-RNA</text>
        <dbReference type="Rhea" id="RHEA:81383"/>
        <dbReference type="Rhea" id="RHEA-COMP:17356"/>
        <dbReference type="Rhea" id="RHEA-COMP:19675"/>
        <dbReference type="Rhea" id="RHEA-COMP:19676"/>
        <dbReference type="ChEBI" id="CHEBI:173224"/>
        <dbReference type="ChEBI" id="CHEBI:231879"/>
        <dbReference type="ChEBI" id="CHEBI:231881"/>
    </reaction>
    <physiologicalReaction direction="left-to-right" evidence="15">
        <dbReference type="Rhea" id="RHEA:81384"/>
    </physiologicalReaction>
</comment>
<evidence type="ECO:0000256" key="2">
    <source>
        <dbReference type="ARBA" id="ARBA00004371"/>
    </source>
</evidence>
<evidence type="ECO:0000256" key="12">
    <source>
        <dbReference type="ARBA" id="ARBA00023228"/>
    </source>
</evidence>
<protein>
    <submittedName>
        <fullName evidence="19">Uncharacterized protein</fullName>
    </submittedName>
</protein>
<dbReference type="GO" id="GO:0016787">
    <property type="term" value="F:hydrolase activity"/>
    <property type="evidence" value="ECO:0007669"/>
    <property type="project" value="UniProtKB-KW"/>
</dbReference>
<dbReference type="PANTHER" id="PTHR11240:SF22">
    <property type="entry name" value="RIBONUCLEASE T2"/>
    <property type="match status" value="1"/>
</dbReference>
<dbReference type="OrthoDB" id="435754at2759"/>
<reference evidence="19" key="1">
    <citation type="submission" date="2021-12" db="EMBL/GenBank/DDBJ databases">
        <authorList>
            <person name="King R."/>
        </authorList>
    </citation>
    <scope>NUCLEOTIDE SEQUENCE</scope>
</reference>
<proteinExistence type="inferred from homology"/>
<dbReference type="InterPro" id="IPR018188">
    <property type="entry name" value="RNase_T2_His_AS_1"/>
</dbReference>
<dbReference type="InterPro" id="IPR036430">
    <property type="entry name" value="RNase_T2-like_sf"/>
</dbReference>
<dbReference type="GO" id="GO:0005576">
    <property type="term" value="C:extracellular region"/>
    <property type="evidence" value="ECO:0007669"/>
    <property type="project" value="UniProtKB-SubCell"/>
</dbReference>
<evidence type="ECO:0000256" key="15">
    <source>
        <dbReference type="ARBA" id="ARBA00052670"/>
    </source>
</evidence>
<keyword evidence="18" id="KW-0732">Signal</keyword>
<evidence type="ECO:0000256" key="16">
    <source>
        <dbReference type="PIRSR" id="PIRSR633697-1"/>
    </source>
</evidence>
<dbReference type="GO" id="GO:0033897">
    <property type="term" value="F:ribonuclease T2 activity"/>
    <property type="evidence" value="ECO:0007669"/>
    <property type="project" value="InterPro"/>
</dbReference>